<reference evidence="2" key="1">
    <citation type="submission" date="2023-01" db="EMBL/GenBank/DDBJ databases">
        <authorList>
            <person name="Van Ghelder C."/>
            <person name="Rancurel C."/>
        </authorList>
    </citation>
    <scope>NUCLEOTIDE SEQUENCE</scope>
    <source>
        <strain evidence="2">CNCM I-4278</strain>
    </source>
</reference>
<organism evidence="2 3">
    <name type="scientific">Periconia digitata</name>
    <dbReference type="NCBI Taxonomy" id="1303443"/>
    <lineage>
        <taxon>Eukaryota</taxon>
        <taxon>Fungi</taxon>
        <taxon>Dikarya</taxon>
        <taxon>Ascomycota</taxon>
        <taxon>Pezizomycotina</taxon>
        <taxon>Dothideomycetes</taxon>
        <taxon>Pleosporomycetidae</taxon>
        <taxon>Pleosporales</taxon>
        <taxon>Massarineae</taxon>
        <taxon>Periconiaceae</taxon>
        <taxon>Periconia</taxon>
    </lineage>
</organism>
<dbReference type="Proteomes" id="UP001152607">
    <property type="component" value="Unassembled WGS sequence"/>
</dbReference>
<comment type="caution">
    <text evidence="2">The sequence shown here is derived from an EMBL/GenBank/DDBJ whole genome shotgun (WGS) entry which is preliminary data.</text>
</comment>
<keyword evidence="3" id="KW-1185">Reference proteome</keyword>
<proteinExistence type="predicted"/>
<protein>
    <recommendedName>
        <fullName evidence="1">2EXR domain-containing protein</fullName>
    </recommendedName>
</protein>
<dbReference type="EMBL" id="CAOQHR010000005">
    <property type="protein sequence ID" value="CAI6334792.1"/>
    <property type="molecule type" value="Genomic_DNA"/>
</dbReference>
<dbReference type="InterPro" id="IPR045518">
    <property type="entry name" value="2EXR"/>
</dbReference>
<evidence type="ECO:0000259" key="1">
    <source>
        <dbReference type="Pfam" id="PF20150"/>
    </source>
</evidence>
<evidence type="ECO:0000313" key="2">
    <source>
        <dbReference type="EMBL" id="CAI6334792.1"/>
    </source>
</evidence>
<feature type="domain" description="2EXR" evidence="1">
    <location>
        <begin position="18"/>
        <end position="117"/>
    </location>
</feature>
<name>A0A9W4XVN9_9PLEO</name>
<dbReference type="OrthoDB" id="3800252at2759"/>
<accession>A0A9W4XVN9</accession>
<sequence>MGDHELSETTKTDCASSFPSFSELPAELRNEVWKLSLPDTSAPVLVSLDVNSWNASGTEPDLCVEYQLNKRDPIYYQVPLAFVNHEARSIALAWARKHECTMLARDGKDPVFARPFDHKKDAIYLDCIDLVDIKHRYMDRTNEPDLLDRDVDIVSDVEYVVSTQSFLQEPTLFSIKDVFDIWPMVHTWYIIEGTPSNFSSHKSKLGGPRWEITSVEGIVSTWNLEDDCFDYNVDFDDDGGNLPYGSGEASHEFGEALRRGITQFQIRLVDICEAEDYYLEL</sequence>
<gene>
    <name evidence="2" type="ORF">PDIGIT_LOCUS7860</name>
</gene>
<evidence type="ECO:0000313" key="3">
    <source>
        <dbReference type="Proteomes" id="UP001152607"/>
    </source>
</evidence>
<dbReference type="Pfam" id="PF20150">
    <property type="entry name" value="2EXR"/>
    <property type="match status" value="1"/>
</dbReference>
<dbReference type="AlphaFoldDB" id="A0A9W4XVN9"/>